<dbReference type="Proteomes" id="UP000243197">
    <property type="component" value="Chromosome"/>
</dbReference>
<proteinExistence type="predicted"/>
<keyword evidence="2" id="KW-1185">Reference proteome</keyword>
<dbReference type="RefSeq" id="WP_096685716.1">
    <property type="nucleotide sequence ID" value="NZ_AP014564.1"/>
</dbReference>
<sequence length="304" mass="34578">MLKQILKKNKIISHLGLLLLLSVSCSDDKIEEPKSFTVRHNITANQNLKVDSSNKDNLIITKTKGTKEATVEVIFIKEVETVKLTLNGSPMTSNTVKVDLSSVTFKNPKKDYTVESIDENNRKRKYVISVVYETNIIENLKGKRFKAINIEVVSNIRAEFAKKYNITRDQLERDLNTVGRISKSLNIMPAINFSEGHSILKIDFPIEEENTVRIYLKILKHNGTCCMNTDSDGKVRLGWKSRTPKKINKNTFSFGGPFGEPYVIWDSSKRKLYVQDIPVEGLDPVTERRTGPIAMARVNFIELK</sequence>
<dbReference type="PROSITE" id="PS51257">
    <property type="entry name" value="PROKAR_LIPOPROTEIN"/>
    <property type="match status" value="1"/>
</dbReference>
<organism evidence="1 2">
    <name type="scientific">Ichthyobacterium seriolicida</name>
    <dbReference type="NCBI Taxonomy" id="242600"/>
    <lineage>
        <taxon>Bacteria</taxon>
        <taxon>Pseudomonadati</taxon>
        <taxon>Bacteroidota</taxon>
        <taxon>Flavobacteriia</taxon>
        <taxon>Flavobacteriales</taxon>
        <taxon>Ichthyobacteriaceae</taxon>
        <taxon>Ichthyobacterium</taxon>
    </lineage>
</organism>
<accession>A0A1J1E3H3</accession>
<dbReference type="AlphaFoldDB" id="A0A1J1E3H3"/>
<evidence type="ECO:0000313" key="2">
    <source>
        <dbReference type="Proteomes" id="UP000243197"/>
    </source>
</evidence>
<protein>
    <submittedName>
        <fullName evidence="1">Piroplasm surface antigen</fullName>
    </submittedName>
</protein>
<dbReference type="KEGG" id="ise:JBKA6_0583"/>
<gene>
    <name evidence="1" type="ORF">JBKA6_0583</name>
</gene>
<evidence type="ECO:0000313" key="1">
    <source>
        <dbReference type="EMBL" id="BAV94596.1"/>
    </source>
</evidence>
<dbReference type="EMBL" id="AP014564">
    <property type="protein sequence ID" value="BAV94596.1"/>
    <property type="molecule type" value="Genomic_DNA"/>
</dbReference>
<reference evidence="1 2" key="1">
    <citation type="submission" date="2014-03" db="EMBL/GenBank/DDBJ databases">
        <title>complete genome sequence of Flavobacteriaceae bacterium JBKA-6.</title>
        <authorList>
            <person name="Takano T."/>
            <person name="Nakamura Y."/>
            <person name="Takuma S."/>
            <person name="Yasuike M."/>
            <person name="Matsuyama T."/>
            <person name="Sakai T."/>
            <person name="Fujiwara A."/>
            <person name="Kimoto K."/>
            <person name="Fukuda Y."/>
            <person name="Kondo H."/>
            <person name="Hirono I."/>
            <person name="Nakayasu C."/>
        </authorList>
    </citation>
    <scope>NUCLEOTIDE SEQUENCE [LARGE SCALE GENOMIC DNA]</scope>
    <source>
        <strain evidence="1 2">JBKA-6</strain>
    </source>
</reference>
<dbReference type="OrthoDB" id="1522078at2"/>
<name>A0A1J1E3H3_9FLAO</name>